<feature type="non-terminal residue" evidence="1">
    <location>
        <position position="1"/>
    </location>
</feature>
<gene>
    <name evidence="1" type="ORF">ACOLOM_LOCUS13504</name>
</gene>
<name>A0ACA9QWA7_9GLOM</name>
<evidence type="ECO:0000313" key="1">
    <source>
        <dbReference type="EMBL" id="CAG8766939.1"/>
    </source>
</evidence>
<accession>A0ACA9QWA7</accession>
<reference evidence="1" key="1">
    <citation type="submission" date="2021-06" db="EMBL/GenBank/DDBJ databases">
        <authorList>
            <person name="Kallberg Y."/>
            <person name="Tangrot J."/>
            <person name="Rosling A."/>
        </authorList>
    </citation>
    <scope>NUCLEOTIDE SEQUENCE</scope>
    <source>
        <strain evidence="1">CL356</strain>
    </source>
</reference>
<keyword evidence="2" id="KW-1185">Reference proteome</keyword>
<protein>
    <submittedName>
        <fullName evidence="1">6878_t:CDS:1</fullName>
    </submittedName>
</protein>
<comment type="caution">
    <text evidence="1">The sequence shown here is derived from an EMBL/GenBank/DDBJ whole genome shotgun (WGS) entry which is preliminary data.</text>
</comment>
<evidence type="ECO:0000313" key="2">
    <source>
        <dbReference type="Proteomes" id="UP000789525"/>
    </source>
</evidence>
<sequence length="106" mass="10990">ASMSQADLTAPPAPIAEEPEPTTPIPPVSEMAKDIHEAAPNESKEVEEFPKADVDKVEAPTTLAVPTADGSRFIEGSSPGTRESTPRAKNRVLIELAASSGVIDGA</sequence>
<proteinExistence type="predicted"/>
<organism evidence="1 2">
    <name type="scientific">Acaulospora colombiana</name>
    <dbReference type="NCBI Taxonomy" id="27376"/>
    <lineage>
        <taxon>Eukaryota</taxon>
        <taxon>Fungi</taxon>
        <taxon>Fungi incertae sedis</taxon>
        <taxon>Mucoromycota</taxon>
        <taxon>Glomeromycotina</taxon>
        <taxon>Glomeromycetes</taxon>
        <taxon>Diversisporales</taxon>
        <taxon>Acaulosporaceae</taxon>
        <taxon>Acaulospora</taxon>
    </lineage>
</organism>
<dbReference type="Proteomes" id="UP000789525">
    <property type="component" value="Unassembled WGS sequence"/>
</dbReference>
<dbReference type="EMBL" id="CAJVPT010062441">
    <property type="protein sequence ID" value="CAG8766939.1"/>
    <property type="molecule type" value="Genomic_DNA"/>
</dbReference>